<evidence type="ECO:0000313" key="10">
    <source>
        <dbReference type="Proteomes" id="UP000712080"/>
    </source>
</evidence>
<keyword evidence="5 7" id="KW-0472">Membrane</keyword>
<dbReference type="Pfam" id="PF07715">
    <property type="entry name" value="Plug"/>
    <property type="match status" value="1"/>
</dbReference>
<evidence type="ECO:0000256" key="4">
    <source>
        <dbReference type="ARBA" id="ARBA00022692"/>
    </source>
</evidence>
<comment type="similarity">
    <text evidence="7">Belongs to the TonB-dependent receptor family.</text>
</comment>
<dbReference type="SUPFAM" id="SSF56935">
    <property type="entry name" value="Porins"/>
    <property type="match status" value="1"/>
</dbReference>
<dbReference type="InterPro" id="IPR023996">
    <property type="entry name" value="TonB-dep_OMP_SusC/RagA"/>
</dbReference>
<dbReference type="Pfam" id="PF13715">
    <property type="entry name" value="CarbopepD_reg_2"/>
    <property type="match status" value="1"/>
</dbReference>
<dbReference type="RefSeq" id="WP_169527730.1">
    <property type="nucleotide sequence ID" value="NZ_JAAMPU010000106.1"/>
</dbReference>
<dbReference type="EMBL" id="JAAMPU010000106">
    <property type="protein sequence ID" value="NMH28623.1"/>
    <property type="molecule type" value="Genomic_DNA"/>
</dbReference>
<gene>
    <name evidence="9" type="ORF">G6047_11320</name>
</gene>
<dbReference type="Proteomes" id="UP000712080">
    <property type="component" value="Unassembled WGS sequence"/>
</dbReference>
<evidence type="ECO:0000256" key="5">
    <source>
        <dbReference type="ARBA" id="ARBA00023136"/>
    </source>
</evidence>
<keyword evidence="6 7" id="KW-0998">Cell outer membrane</keyword>
<dbReference type="Gene3D" id="2.60.40.1120">
    <property type="entry name" value="Carboxypeptidase-like, regulatory domain"/>
    <property type="match status" value="1"/>
</dbReference>
<dbReference type="NCBIfam" id="TIGR04056">
    <property type="entry name" value="OMP_RagA_SusC"/>
    <property type="match status" value="1"/>
</dbReference>
<evidence type="ECO:0000256" key="1">
    <source>
        <dbReference type="ARBA" id="ARBA00004571"/>
    </source>
</evidence>
<dbReference type="InterPro" id="IPR037066">
    <property type="entry name" value="Plug_dom_sf"/>
</dbReference>
<dbReference type="InterPro" id="IPR012910">
    <property type="entry name" value="Plug_dom"/>
</dbReference>
<keyword evidence="2 7" id="KW-0813">Transport</keyword>
<dbReference type="SUPFAM" id="SSF49464">
    <property type="entry name" value="Carboxypeptidase regulatory domain-like"/>
    <property type="match status" value="1"/>
</dbReference>
<dbReference type="InterPro" id="IPR039426">
    <property type="entry name" value="TonB-dep_rcpt-like"/>
</dbReference>
<evidence type="ECO:0000256" key="7">
    <source>
        <dbReference type="PROSITE-ProRule" id="PRU01360"/>
    </source>
</evidence>
<keyword evidence="4 7" id="KW-0812">Transmembrane</keyword>
<dbReference type="InterPro" id="IPR008969">
    <property type="entry name" value="CarboxyPept-like_regulatory"/>
</dbReference>
<reference evidence="9" key="1">
    <citation type="submission" date="2020-02" db="EMBL/GenBank/DDBJ databases">
        <title>Flavobacterium sp. genome.</title>
        <authorList>
            <person name="Jung H.S."/>
            <person name="Baek J.H."/>
            <person name="Jeon C.O."/>
        </authorList>
    </citation>
    <scope>NUCLEOTIDE SEQUENCE</scope>
    <source>
        <strain evidence="9">SE-s28</strain>
    </source>
</reference>
<proteinExistence type="inferred from homology"/>
<dbReference type="Gene3D" id="2.40.170.20">
    <property type="entry name" value="TonB-dependent receptor, beta-barrel domain"/>
    <property type="match status" value="1"/>
</dbReference>
<comment type="subcellular location">
    <subcellularLocation>
        <location evidence="1 7">Cell outer membrane</location>
        <topology evidence="1 7">Multi-pass membrane protein</topology>
    </subcellularLocation>
</comment>
<dbReference type="AlphaFoldDB" id="A0A972FMV4"/>
<protein>
    <submittedName>
        <fullName evidence="9">TonB-dependent receptor</fullName>
    </submittedName>
</protein>
<evidence type="ECO:0000256" key="6">
    <source>
        <dbReference type="ARBA" id="ARBA00023237"/>
    </source>
</evidence>
<evidence type="ECO:0000256" key="2">
    <source>
        <dbReference type="ARBA" id="ARBA00022448"/>
    </source>
</evidence>
<dbReference type="Gene3D" id="2.170.130.10">
    <property type="entry name" value="TonB-dependent receptor, plug domain"/>
    <property type="match status" value="1"/>
</dbReference>
<evidence type="ECO:0000259" key="8">
    <source>
        <dbReference type="Pfam" id="PF07715"/>
    </source>
</evidence>
<keyword evidence="9" id="KW-0675">Receptor</keyword>
<dbReference type="InterPro" id="IPR036942">
    <property type="entry name" value="Beta-barrel_TonB_sf"/>
</dbReference>
<feature type="domain" description="TonB-dependent receptor plug" evidence="8">
    <location>
        <begin position="127"/>
        <end position="231"/>
    </location>
</feature>
<sequence length="1013" mass="111929">MMNFTRLLKSAGDWSVLRSVFFVLFLLGAGAVSAQEIKISGTVLAKDNNMPLPMANVVVKGGKGVSTDIDGKYEISAKSTDVLVFSYIGYQEIEEPINGRTSIDVSLNPDANTLNDVIVVGYTTARKQDLTGAVGVVDVANSKKTITYDVAKMLQGQVAGVTVQSSGEPGGFVNIQIRGASSFTNNNPVYVVDGIILDAPFDLAPSDIESMSILKDASATAIYGVRGAAGVVLITTKKGKAGKLKVSVNSLVGFQNVTRKWDVTDREGYQKITNAAVANNNEGLIPGNDPSSPSYISDVDTNWQDEAFRTGRIENQQFNVSGGSESATFSMNIDHYKNSSYFNTPQDYERYSTNLNVTGKLGRFKYGAKVAYTQSNKNSFYEYLVGGSPIIHLLQAIPTMPVYDPNRLGGYGGADNATQRAITLNVIGFNNLNKQVGDRDRFVANAWGEYEIIKGLRYTFRVSADHLSYGNRTFVPPSDLGWYYITTNDEASLDVDNGTVQRTIVDNMLNYDITLDKHKVAAFVGLVNERNDSYRHYSRGVGFVPGEIAQLQYADSQSAGEYETVETRKSFVAHLDYSYDDRYFLTGNFRQDRTSLFREDINTGNFYSVSGAWKINNDVKLPDWWDGLKLRAGYGTAGNNAISVYKFSPTVNAFSSYDFNNVLAPGTATQSILDPDISWETTNTVNAALEMGFFKNKLQVTAEYFVKTSDDILIDLPLPSSTGSLGNLITTNGAKMRNKGWEFTAGWQDRDNAFKWGVSGNVSLIDNEVLAIKDNYPVSLGVSRTEVGRSAGEIYAWEVEGIFQSQEEINQHAVQPNAVPGDIKFRDVNGDGQITDNDRTFQGRTIPKYTYGVNFNADWKNIDFSFFFQGSGGNKIYNGTYNALMIEGLVNHHTDALNFWTPENTDTNVPRPDYLEKNQNARTSSRFIQSGNYLKLQNIELGYTLPLLTKVIEKARVYVSGQNMFVITKFKGYDPDFRQPNSTNPGQAVLNRGFEYGSFPNPRTIVFGVNLNF</sequence>
<accession>A0A972FMV4</accession>
<dbReference type="NCBIfam" id="TIGR04057">
    <property type="entry name" value="SusC_RagA_signa"/>
    <property type="match status" value="1"/>
</dbReference>
<keyword evidence="10" id="KW-1185">Reference proteome</keyword>
<comment type="caution">
    <text evidence="9">The sequence shown here is derived from an EMBL/GenBank/DDBJ whole genome shotgun (WGS) entry which is preliminary data.</text>
</comment>
<dbReference type="GO" id="GO:0009279">
    <property type="term" value="C:cell outer membrane"/>
    <property type="evidence" value="ECO:0007669"/>
    <property type="project" value="UniProtKB-SubCell"/>
</dbReference>
<organism evidence="9 10">
    <name type="scientific">Flavobacterium silvaticum</name>
    <dbReference type="NCBI Taxonomy" id="1852020"/>
    <lineage>
        <taxon>Bacteria</taxon>
        <taxon>Pseudomonadati</taxon>
        <taxon>Bacteroidota</taxon>
        <taxon>Flavobacteriia</taxon>
        <taxon>Flavobacteriales</taxon>
        <taxon>Flavobacteriaceae</taxon>
        <taxon>Flavobacterium</taxon>
    </lineage>
</organism>
<evidence type="ECO:0000256" key="3">
    <source>
        <dbReference type="ARBA" id="ARBA00022452"/>
    </source>
</evidence>
<dbReference type="PROSITE" id="PS52016">
    <property type="entry name" value="TONB_DEPENDENT_REC_3"/>
    <property type="match status" value="1"/>
</dbReference>
<evidence type="ECO:0000313" key="9">
    <source>
        <dbReference type="EMBL" id="NMH28623.1"/>
    </source>
</evidence>
<dbReference type="InterPro" id="IPR023997">
    <property type="entry name" value="TonB-dep_OMP_SusC/RagA_CS"/>
</dbReference>
<keyword evidence="3 7" id="KW-1134">Transmembrane beta strand</keyword>
<name>A0A972FMV4_9FLAO</name>